<evidence type="ECO:0000256" key="2">
    <source>
        <dbReference type="ARBA" id="ARBA00007613"/>
    </source>
</evidence>
<reference evidence="8 9" key="1">
    <citation type="submission" date="2018-08" db="EMBL/GenBank/DDBJ databases">
        <title>Recombination of ecologically and evolutionarily significant loci maintains genetic cohesion in the Pseudomonas syringae species complex.</title>
        <authorList>
            <person name="Dillon M."/>
            <person name="Thakur S."/>
            <person name="Almeida R.N.D."/>
            <person name="Weir B.S."/>
            <person name="Guttman D.S."/>
        </authorList>
    </citation>
    <scope>NUCLEOTIDE SEQUENCE [LARGE SCALE GENOMIC DNA]</scope>
    <source>
        <strain evidence="8 9">ICMP 14479</strain>
    </source>
</reference>
<evidence type="ECO:0000256" key="5">
    <source>
        <dbReference type="ARBA" id="ARBA00022692"/>
    </source>
</evidence>
<dbReference type="PANTHER" id="PTHR30026">
    <property type="entry name" value="OUTER MEMBRANE PROTEIN TOLC"/>
    <property type="match status" value="1"/>
</dbReference>
<dbReference type="NCBIfam" id="TIGR01844">
    <property type="entry name" value="type_I_sec_TolC"/>
    <property type="match status" value="1"/>
</dbReference>
<evidence type="ECO:0000256" key="3">
    <source>
        <dbReference type="ARBA" id="ARBA00022448"/>
    </source>
</evidence>
<dbReference type="Proteomes" id="UP000280395">
    <property type="component" value="Unassembled WGS sequence"/>
</dbReference>
<keyword evidence="3" id="KW-0813">Transport</keyword>
<evidence type="ECO:0000313" key="9">
    <source>
        <dbReference type="Proteomes" id="UP000280395"/>
    </source>
</evidence>
<comment type="subcellular location">
    <subcellularLocation>
        <location evidence="1">Cell outer membrane</location>
    </subcellularLocation>
</comment>
<dbReference type="GO" id="GO:1990281">
    <property type="term" value="C:efflux pump complex"/>
    <property type="evidence" value="ECO:0007669"/>
    <property type="project" value="TreeGrafter"/>
</dbReference>
<keyword evidence="4" id="KW-1134">Transmembrane beta strand</keyword>
<evidence type="ECO:0000256" key="6">
    <source>
        <dbReference type="ARBA" id="ARBA00023136"/>
    </source>
</evidence>
<evidence type="ECO:0000256" key="1">
    <source>
        <dbReference type="ARBA" id="ARBA00004442"/>
    </source>
</evidence>
<dbReference type="GO" id="GO:0009279">
    <property type="term" value="C:cell outer membrane"/>
    <property type="evidence" value="ECO:0007669"/>
    <property type="project" value="UniProtKB-SubCell"/>
</dbReference>
<dbReference type="GO" id="GO:0015288">
    <property type="term" value="F:porin activity"/>
    <property type="evidence" value="ECO:0007669"/>
    <property type="project" value="TreeGrafter"/>
</dbReference>
<dbReference type="Gene3D" id="1.20.1600.10">
    <property type="entry name" value="Outer membrane efflux proteins (OEP)"/>
    <property type="match status" value="1"/>
</dbReference>
<protein>
    <recommendedName>
        <fullName evidence="10">Type I secretion protein TolC</fullName>
    </recommendedName>
</protein>
<dbReference type="Pfam" id="PF02321">
    <property type="entry name" value="OEP"/>
    <property type="match status" value="2"/>
</dbReference>
<keyword evidence="7" id="KW-0998">Cell outer membrane</keyword>
<dbReference type="EMBL" id="RBUA01000591">
    <property type="protein sequence ID" value="RMU58226.1"/>
    <property type="molecule type" value="Genomic_DNA"/>
</dbReference>
<dbReference type="SUPFAM" id="SSF56954">
    <property type="entry name" value="Outer membrane efflux proteins (OEP)"/>
    <property type="match status" value="1"/>
</dbReference>
<dbReference type="PANTHER" id="PTHR30026:SF22">
    <property type="entry name" value="OUTER MEMBRANE EFFLUX PROTEIN"/>
    <property type="match status" value="1"/>
</dbReference>
<dbReference type="InterPro" id="IPR003423">
    <property type="entry name" value="OMP_efflux"/>
</dbReference>
<keyword evidence="6" id="KW-0472">Membrane</keyword>
<dbReference type="InterPro" id="IPR051906">
    <property type="entry name" value="TolC-like"/>
</dbReference>
<evidence type="ECO:0000256" key="4">
    <source>
        <dbReference type="ARBA" id="ARBA00022452"/>
    </source>
</evidence>
<evidence type="ECO:0008006" key="10">
    <source>
        <dbReference type="Google" id="ProtNLM"/>
    </source>
</evidence>
<dbReference type="AlphaFoldDB" id="A0A3M5VJ82"/>
<sequence>MSRILYHRHSIACLTIALSISSGGVAGQVYASSVRDQPKGQVADTGQLTKNNQAQGTVPAASLVSLIEAGQFLPPSAPQSSASNPPTAGAEALELRVAVRQALTSYPDILRAREGVNEQVQRVDVAQAGYYPRISGGVRTGYQSGVPGGHSAQVFDVSASQMLYDFGKVSSAVEASRAGVTEREADVRLSIEQVAMNTALAFLDGQYYQRLIAITQAQIDSLGKISDLARQRLDMGASTRSDYVQTVSRIEAARVTGFQQQANLARAFATLSSLTGQPQIEGVSDHFPRELEQSCQQVDASMQDNPEVQAAQARVIRAQAEVGAAKAAGLPTLSLEPTFSQQLEGNPGADQDRSRYSVFINASMPIYQGNAIQAGKAASERALASSQAGLDTARLRARQDMQQSKSQVLQLHASLGAQTLRERTIDETRVLYGQQYLQLGTRPLLDLLNAEQEAYLSRVEQQTTLNSLRRLQINCLYSAGHLSQAFGVASDDTYRERLP</sequence>
<comment type="similarity">
    <text evidence="2">Belongs to the outer membrane factor (OMF) (TC 1.B.17) family.</text>
</comment>
<comment type="caution">
    <text evidence="8">The sequence shown here is derived from an EMBL/GenBank/DDBJ whole genome shotgun (WGS) entry which is preliminary data.</text>
</comment>
<evidence type="ECO:0000256" key="7">
    <source>
        <dbReference type="ARBA" id="ARBA00023237"/>
    </source>
</evidence>
<gene>
    <name evidence="8" type="ORF">ALP29_01006</name>
</gene>
<accession>A0A3M5VJ82</accession>
<organism evidence="8 9">
    <name type="scientific">Pseudomonas syringae pv. avii</name>
    <dbReference type="NCBI Taxonomy" id="663959"/>
    <lineage>
        <taxon>Bacteria</taxon>
        <taxon>Pseudomonadati</taxon>
        <taxon>Pseudomonadota</taxon>
        <taxon>Gammaproteobacteria</taxon>
        <taxon>Pseudomonadales</taxon>
        <taxon>Pseudomonadaceae</taxon>
        <taxon>Pseudomonas</taxon>
        <taxon>Pseudomonas syringae</taxon>
    </lineage>
</organism>
<dbReference type="GO" id="GO:0015562">
    <property type="term" value="F:efflux transmembrane transporter activity"/>
    <property type="evidence" value="ECO:0007669"/>
    <property type="project" value="InterPro"/>
</dbReference>
<name>A0A3M5VJ82_PSESX</name>
<dbReference type="InterPro" id="IPR010130">
    <property type="entry name" value="T1SS_OMP_TolC"/>
</dbReference>
<proteinExistence type="inferred from homology"/>
<evidence type="ECO:0000313" key="8">
    <source>
        <dbReference type="EMBL" id="RMU58226.1"/>
    </source>
</evidence>
<keyword evidence="5" id="KW-0812">Transmembrane</keyword>